<organism evidence="2 3">
    <name type="scientific">Actinoalloteichus hymeniacidonis</name>
    <dbReference type="NCBI Taxonomy" id="340345"/>
    <lineage>
        <taxon>Bacteria</taxon>
        <taxon>Bacillati</taxon>
        <taxon>Actinomycetota</taxon>
        <taxon>Actinomycetes</taxon>
        <taxon>Pseudonocardiales</taxon>
        <taxon>Pseudonocardiaceae</taxon>
        <taxon>Actinoalloteichus</taxon>
    </lineage>
</organism>
<proteinExistence type="predicted"/>
<dbReference type="RefSeq" id="WP_157421189.1">
    <property type="nucleotide sequence ID" value="NZ_CP014859.1"/>
</dbReference>
<evidence type="ECO:0000256" key="1">
    <source>
        <dbReference type="SAM" id="Phobius"/>
    </source>
</evidence>
<reference evidence="3" key="1">
    <citation type="submission" date="2016-03" db="EMBL/GenBank/DDBJ databases">
        <title>Complete genome sequence of the type strain Actinoalloteichus hymeniacidonis DSM 45092.</title>
        <authorList>
            <person name="Schaffert L."/>
            <person name="Albersmeier A."/>
            <person name="Winkler A."/>
            <person name="Kalinowski J."/>
            <person name="Zotchev S."/>
            <person name="Ruckert C."/>
        </authorList>
    </citation>
    <scope>NUCLEOTIDE SEQUENCE [LARGE SCALE GENOMIC DNA]</scope>
    <source>
        <strain evidence="3">HPA177(T) (DSM 45092(T))</strain>
    </source>
</reference>
<keyword evidence="3" id="KW-1185">Reference proteome</keyword>
<dbReference type="EMBL" id="CP014859">
    <property type="protein sequence ID" value="AOS64735.1"/>
    <property type="molecule type" value="Genomic_DNA"/>
</dbReference>
<gene>
    <name evidence="2" type="ORF">TL08_19720</name>
</gene>
<keyword evidence="1" id="KW-0472">Membrane</keyword>
<evidence type="ECO:0000313" key="2">
    <source>
        <dbReference type="EMBL" id="AOS64735.1"/>
    </source>
</evidence>
<keyword evidence="1" id="KW-0812">Transmembrane</keyword>
<dbReference type="AlphaFoldDB" id="A0AAC9HSU8"/>
<protein>
    <submittedName>
        <fullName evidence="2">Uncharacterized protein</fullName>
    </submittedName>
</protein>
<evidence type="ECO:0000313" key="3">
    <source>
        <dbReference type="Proteomes" id="UP000095210"/>
    </source>
</evidence>
<dbReference type="Proteomes" id="UP000095210">
    <property type="component" value="Chromosome"/>
</dbReference>
<name>A0AAC9HSU8_9PSEU</name>
<accession>A0AAC9HSU8</accession>
<dbReference type="KEGG" id="ahm:TL08_19720"/>
<sequence>MTSCTSCGDSISAGSGKLCSLCIAKMVNYMEGDYDDDNDPAVKHLKKTIDGPSASRGSTQSGCAVVALAVAAVPALFTAGWLAVANLFG</sequence>
<keyword evidence="1" id="KW-1133">Transmembrane helix</keyword>
<feature type="transmembrane region" description="Helical" evidence="1">
    <location>
        <begin position="63"/>
        <end position="84"/>
    </location>
</feature>